<dbReference type="Proteomes" id="UP001277761">
    <property type="component" value="Unassembled WGS sequence"/>
</dbReference>
<evidence type="ECO:0000256" key="1">
    <source>
        <dbReference type="SAM" id="Phobius"/>
    </source>
</evidence>
<organism evidence="3 4">
    <name type="scientific">Patulibacter brassicae</name>
    <dbReference type="NCBI Taxonomy" id="1705717"/>
    <lineage>
        <taxon>Bacteria</taxon>
        <taxon>Bacillati</taxon>
        <taxon>Actinomycetota</taxon>
        <taxon>Thermoleophilia</taxon>
        <taxon>Solirubrobacterales</taxon>
        <taxon>Patulibacteraceae</taxon>
        <taxon>Patulibacter</taxon>
    </lineage>
</organism>
<evidence type="ECO:0000259" key="2">
    <source>
        <dbReference type="Pfam" id="PF02470"/>
    </source>
</evidence>
<feature type="transmembrane region" description="Helical" evidence="1">
    <location>
        <begin position="20"/>
        <end position="42"/>
    </location>
</feature>
<evidence type="ECO:0000313" key="3">
    <source>
        <dbReference type="EMBL" id="MDX8153721.1"/>
    </source>
</evidence>
<dbReference type="InterPro" id="IPR052336">
    <property type="entry name" value="MlaD_Phospholipid_Transporter"/>
</dbReference>
<dbReference type="EMBL" id="JAXAVX010000019">
    <property type="protein sequence ID" value="MDX8153721.1"/>
    <property type="molecule type" value="Genomic_DNA"/>
</dbReference>
<dbReference type="InterPro" id="IPR003399">
    <property type="entry name" value="Mce/MlaD"/>
</dbReference>
<dbReference type="Pfam" id="PF02470">
    <property type="entry name" value="MlaD"/>
    <property type="match status" value="1"/>
</dbReference>
<name>A0ABU4VRZ8_9ACTN</name>
<dbReference type="RefSeq" id="WP_319955870.1">
    <property type="nucleotide sequence ID" value="NZ_JAXAVX010000019.1"/>
</dbReference>
<keyword evidence="4" id="KW-1185">Reference proteome</keyword>
<keyword evidence="1" id="KW-0472">Membrane</keyword>
<proteinExistence type="predicted"/>
<feature type="domain" description="Mce/MlaD" evidence="2">
    <location>
        <begin position="53"/>
        <end position="129"/>
    </location>
</feature>
<protein>
    <submittedName>
        <fullName evidence="3">MlaD family protein</fullName>
    </submittedName>
</protein>
<keyword evidence="1" id="KW-0812">Transmembrane</keyword>
<comment type="caution">
    <text evidence="3">The sequence shown here is derived from an EMBL/GenBank/DDBJ whole genome shotgun (WGS) entry which is preliminary data.</text>
</comment>
<sequence>MTTRSPFSRRRRGRKPEPSVPRVAIGGLLVFAAIAVFVWQAIKIYDGVPGRAYSTVYVSTPQVGNLLNHDPVRIAGARVGQVAARDIGDDGRPRLELQIEPGVEIPKDTKVAARGAGLLGARYIELIPGQSAENLADGGLIRGDDESFTFGLPEALDTFDRQTRGALGASVGALGQGVLGHGEALNDAIRAVATRGKPFGEFAATVLERDGAAGRLVPALESAVRPLDRERRDLTALLREGADAVEPFVTKRDELQETLDVAPGALSAMTAGLPSGTRLVASLRRAAGAAETTLRPAPAALTGLRSFLAQSRTPLQRTDALLRAARPALPGITRITDGLQPALKPANELLEDVHPIAQRTKPYICDVVTFGTSMRSMTGFMQPGDGPYGPSQAFRLQLSLPTSGAVIGVKDPGELSDRESFGNACKYPSRDYPQFVPGSDR</sequence>
<keyword evidence="1" id="KW-1133">Transmembrane helix</keyword>
<dbReference type="PANTHER" id="PTHR33371:SF4">
    <property type="entry name" value="INTERMEMBRANE PHOSPHOLIPID TRANSPORT SYSTEM BINDING PROTEIN MLAD"/>
    <property type="match status" value="1"/>
</dbReference>
<reference evidence="3 4" key="1">
    <citation type="submission" date="2023-11" db="EMBL/GenBank/DDBJ databases">
        <authorList>
            <person name="Xu M."/>
            <person name="Jiang T."/>
        </authorList>
    </citation>
    <scope>NUCLEOTIDE SEQUENCE [LARGE SCALE GENOMIC DNA]</scope>
    <source>
        <strain evidence="3 4">SD</strain>
    </source>
</reference>
<gene>
    <name evidence="3" type="ORF">SK069_19145</name>
</gene>
<evidence type="ECO:0000313" key="4">
    <source>
        <dbReference type="Proteomes" id="UP001277761"/>
    </source>
</evidence>
<accession>A0ABU4VRZ8</accession>
<dbReference type="PANTHER" id="PTHR33371">
    <property type="entry name" value="INTERMEMBRANE PHOSPHOLIPID TRANSPORT SYSTEM BINDING PROTEIN MLAD-RELATED"/>
    <property type="match status" value="1"/>
</dbReference>